<dbReference type="Pfam" id="PF01068">
    <property type="entry name" value="DNA_ligase_A_M"/>
    <property type="match status" value="1"/>
</dbReference>
<keyword evidence="5" id="KW-0234">DNA repair</keyword>
<proteinExistence type="predicted"/>
<feature type="region of interest" description="Disordered" evidence="7">
    <location>
        <begin position="296"/>
        <end position="364"/>
    </location>
</feature>
<evidence type="ECO:0000256" key="1">
    <source>
        <dbReference type="ARBA" id="ARBA00001968"/>
    </source>
</evidence>
<dbReference type="SUPFAM" id="SSF56091">
    <property type="entry name" value="DNA ligase/mRNA capping enzyme, catalytic domain"/>
    <property type="match status" value="1"/>
</dbReference>
<evidence type="ECO:0000256" key="7">
    <source>
        <dbReference type="SAM" id="MobiDB-lite"/>
    </source>
</evidence>
<evidence type="ECO:0000313" key="11">
    <source>
        <dbReference type="Proteomes" id="UP000320333"/>
    </source>
</evidence>
<dbReference type="InterPro" id="IPR019406">
    <property type="entry name" value="APLF_PBZ"/>
</dbReference>
<dbReference type="GO" id="GO:0005524">
    <property type="term" value="F:ATP binding"/>
    <property type="evidence" value="ECO:0007669"/>
    <property type="project" value="InterPro"/>
</dbReference>
<protein>
    <recommendedName>
        <fullName evidence="12">SWIM-type domain-containing protein</fullName>
    </recommendedName>
</protein>
<dbReference type="PANTHER" id="PTHR47810:SF1">
    <property type="entry name" value="DNA LIGASE B"/>
    <property type="match status" value="1"/>
</dbReference>
<dbReference type="Gene3D" id="3.30.1490.70">
    <property type="match status" value="1"/>
</dbReference>
<dbReference type="GO" id="GO:0006281">
    <property type="term" value="P:DNA repair"/>
    <property type="evidence" value="ECO:0007669"/>
    <property type="project" value="UniProtKB-KW"/>
</dbReference>
<dbReference type="CDD" id="cd08041">
    <property type="entry name" value="OBF_kDNA_ligase_like"/>
    <property type="match status" value="1"/>
</dbReference>
<dbReference type="STRING" id="246404.A0A507FML9"/>
<gene>
    <name evidence="10" type="ORF">CcCBS67573_g01034</name>
</gene>
<dbReference type="InterPro" id="IPR029319">
    <property type="entry name" value="DNA_ligase_OB"/>
</dbReference>
<keyword evidence="11" id="KW-1185">Reference proteome</keyword>
<evidence type="ECO:0008006" key="12">
    <source>
        <dbReference type="Google" id="ProtNLM"/>
    </source>
</evidence>
<dbReference type="EMBL" id="QEAP01000016">
    <property type="protein sequence ID" value="TPX77671.1"/>
    <property type="molecule type" value="Genomic_DNA"/>
</dbReference>
<dbReference type="InterPro" id="IPR007527">
    <property type="entry name" value="Znf_SWIM"/>
</dbReference>
<feature type="compositionally biased region" description="Polar residues" evidence="7">
    <location>
        <begin position="299"/>
        <end position="311"/>
    </location>
</feature>
<organism evidence="10 11">
    <name type="scientific">Chytriomyces confervae</name>
    <dbReference type="NCBI Taxonomy" id="246404"/>
    <lineage>
        <taxon>Eukaryota</taxon>
        <taxon>Fungi</taxon>
        <taxon>Fungi incertae sedis</taxon>
        <taxon>Chytridiomycota</taxon>
        <taxon>Chytridiomycota incertae sedis</taxon>
        <taxon>Chytridiomycetes</taxon>
        <taxon>Chytridiales</taxon>
        <taxon>Chytriomycetaceae</taxon>
        <taxon>Chytriomyces</taxon>
    </lineage>
</organism>
<dbReference type="Gene3D" id="2.40.50.140">
    <property type="entry name" value="Nucleic acid-binding proteins"/>
    <property type="match status" value="1"/>
</dbReference>
<evidence type="ECO:0000256" key="5">
    <source>
        <dbReference type="ARBA" id="ARBA00023204"/>
    </source>
</evidence>
<feature type="compositionally biased region" description="Basic residues" evidence="7">
    <location>
        <begin position="331"/>
        <end position="341"/>
    </location>
</feature>
<keyword evidence="4" id="KW-0227">DNA damage</keyword>
<dbReference type="SUPFAM" id="SSF50249">
    <property type="entry name" value="Nucleic acid-binding proteins"/>
    <property type="match status" value="1"/>
</dbReference>
<accession>A0A507FML9</accession>
<evidence type="ECO:0000256" key="3">
    <source>
        <dbReference type="ARBA" id="ARBA00022705"/>
    </source>
</evidence>
<dbReference type="NCBIfam" id="NF006592">
    <property type="entry name" value="PRK09125.1"/>
    <property type="match status" value="1"/>
</dbReference>
<evidence type="ECO:0000256" key="4">
    <source>
        <dbReference type="ARBA" id="ARBA00022763"/>
    </source>
</evidence>
<keyword evidence="6" id="KW-0863">Zinc-finger</keyword>
<dbReference type="PANTHER" id="PTHR47810">
    <property type="entry name" value="DNA LIGASE"/>
    <property type="match status" value="1"/>
</dbReference>
<feature type="domain" description="ATP-dependent DNA ligase family profile" evidence="8">
    <location>
        <begin position="463"/>
        <end position="581"/>
    </location>
</feature>
<dbReference type="InterPro" id="IPR012310">
    <property type="entry name" value="DNA_ligase_ATP-dep_cent"/>
</dbReference>
<comment type="caution">
    <text evidence="10">The sequence shown here is derived from an EMBL/GenBank/DDBJ whole genome shotgun (WGS) entry which is preliminary data.</text>
</comment>
<evidence type="ECO:0000259" key="8">
    <source>
        <dbReference type="PROSITE" id="PS50160"/>
    </source>
</evidence>
<evidence type="ECO:0000256" key="2">
    <source>
        <dbReference type="ARBA" id="ARBA00022598"/>
    </source>
</evidence>
<keyword evidence="2" id="KW-0436">Ligase</keyword>
<evidence type="ECO:0000313" key="10">
    <source>
        <dbReference type="EMBL" id="TPX77671.1"/>
    </source>
</evidence>
<keyword evidence="6" id="KW-0862">Zinc</keyword>
<feature type="domain" description="SWIM-type" evidence="9">
    <location>
        <begin position="248"/>
        <end position="288"/>
    </location>
</feature>
<dbReference type="InterPro" id="IPR012340">
    <property type="entry name" value="NA-bd_OB-fold"/>
</dbReference>
<evidence type="ECO:0000259" key="9">
    <source>
        <dbReference type="PROSITE" id="PS50966"/>
    </source>
</evidence>
<reference evidence="10 11" key="1">
    <citation type="journal article" date="2019" name="Sci. Rep.">
        <title>Comparative genomics of chytrid fungi reveal insights into the obligate biotrophic and pathogenic lifestyle of Synchytrium endobioticum.</title>
        <authorList>
            <person name="van de Vossenberg B.T.L.H."/>
            <person name="Warris S."/>
            <person name="Nguyen H.D.T."/>
            <person name="van Gent-Pelzer M.P.E."/>
            <person name="Joly D.L."/>
            <person name="van de Geest H.C."/>
            <person name="Bonants P.J.M."/>
            <person name="Smith D.S."/>
            <person name="Levesque C.A."/>
            <person name="van der Lee T.A.J."/>
        </authorList>
    </citation>
    <scope>NUCLEOTIDE SEQUENCE [LARGE SCALE GENOMIC DNA]</scope>
    <source>
        <strain evidence="10 11">CBS 675.73</strain>
    </source>
</reference>
<dbReference type="Proteomes" id="UP000320333">
    <property type="component" value="Unassembled WGS sequence"/>
</dbReference>
<dbReference type="GO" id="GO:0006310">
    <property type="term" value="P:DNA recombination"/>
    <property type="evidence" value="ECO:0007669"/>
    <property type="project" value="InterPro"/>
</dbReference>
<name>A0A507FML9_9FUNG</name>
<dbReference type="Pfam" id="PF10283">
    <property type="entry name" value="zf-CCHH"/>
    <property type="match status" value="1"/>
</dbReference>
<dbReference type="GO" id="GO:0008270">
    <property type="term" value="F:zinc ion binding"/>
    <property type="evidence" value="ECO:0007669"/>
    <property type="project" value="UniProtKB-KW"/>
</dbReference>
<keyword evidence="3" id="KW-0235">DNA replication</keyword>
<comment type="cofactor">
    <cofactor evidence="1">
        <name>a divalent metal cation</name>
        <dbReference type="ChEBI" id="CHEBI:60240"/>
    </cofactor>
</comment>
<sequence>MLSRSKNFSTKAMQRGLLLLEESAFEDWPHGQFSHLVFRARHSITASNVLQYLFPIHISMIPTARREQVPQSEIDEIAEKVADMEARAAIKQPQPPSLHPALSLYGPVQLISNCTPYHYVERKSFLQSKRTSQVDKKTAMPKEPCRYGAKCFRKNPDHLREFSHPTKAAAAVPSPVSKPPAPVKVADQSPSATPPKETKPVSTTVVDSDSDSEEEPTQSATVNDVTSINGVKPLKVFKEGEYVEEFGYKIKRTGDHYYCTCIAWKMNSRHPVNARTCKHLRLILGDAYEDARLKWKNPFGSSTTTSPQKRSTATKKRSASDDDEDSDSQNPKKKSSSSKSKKKDDDDDTSAADRFTAKNRAKRDEIKAKQPALLLAEKYDPSKTDPTGWWVSEKLDGVRAFWDHEQQEFYSRLGNIFTAPDWFKEAMPKDLSLDGELFGGRGKFSETVSVVKTINSPHWKKVDFQIFDSPSLTKKTFEDRIEHLKQLVSNTSASHLKILAQEKVKNKDHVTTLLAQVESKGGEGLMLRQPKSLYVGKRSTTLLKVKSFYDAEAIVVGYEAGKGRNASVTGSLKCKMQSGKEFKIGTGLSDAERKKPPAIGAIVTYRFQELTTDGVPRFPSYVGVRVDADKPCDAKVRTVTKQGDE</sequence>
<dbReference type="GO" id="GO:0003910">
    <property type="term" value="F:DNA ligase (ATP) activity"/>
    <property type="evidence" value="ECO:0007669"/>
    <property type="project" value="InterPro"/>
</dbReference>
<dbReference type="Gene3D" id="3.30.470.30">
    <property type="entry name" value="DNA ligase/mRNA capping enzyme"/>
    <property type="match status" value="1"/>
</dbReference>
<dbReference type="Pfam" id="PF14743">
    <property type="entry name" value="DNA_ligase_OB_2"/>
    <property type="match status" value="1"/>
</dbReference>
<dbReference type="InterPro" id="IPR050326">
    <property type="entry name" value="NAD_dep_DNA_ligaseB"/>
</dbReference>
<dbReference type="PROSITE" id="PS50966">
    <property type="entry name" value="ZF_SWIM"/>
    <property type="match status" value="1"/>
</dbReference>
<keyword evidence="6" id="KW-0479">Metal-binding</keyword>
<dbReference type="PROSITE" id="PS50160">
    <property type="entry name" value="DNA_LIGASE_A3"/>
    <property type="match status" value="1"/>
</dbReference>
<dbReference type="AlphaFoldDB" id="A0A507FML9"/>
<dbReference type="OrthoDB" id="411785at2759"/>
<evidence type="ECO:0000256" key="6">
    <source>
        <dbReference type="PROSITE-ProRule" id="PRU00325"/>
    </source>
</evidence>
<dbReference type="CDD" id="cd07896">
    <property type="entry name" value="Adenylation_kDNA_ligase_like"/>
    <property type="match status" value="1"/>
</dbReference>
<feature type="region of interest" description="Disordered" evidence="7">
    <location>
        <begin position="166"/>
        <end position="222"/>
    </location>
</feature>
<dbReference type="GO" id="GO:0006260">
    <property type="term" value="P:DNA replication"/>
    <property type="evidence" value="ECO:0007669"/>
    <property type="project" value="UniProtKB-KW"/>
</dbReference>